<accession>M5BLY4</accession>
<sequence>MAYDAQALWDLTSPITMPSMSDNDFLMLLEKQMQAAHPTSGNASATTTDGQQGFSNINLMVAPSSVMAPPPVPADTMSPSLTEDSSPSPPANNNDAVTQGDGSKRKASRDDSQDIEGQPRSKVQHKANEDSVNSQNTDEATKKSARRKSSGNGNLNEEGRLAKRKEQNRAAQRAFRDRKEKHVRDVSRRQDSGTGAEI</sequence>
<evidence type="ECO:0000259" key="4">
    <source>
        <dbReference type="PROSITE" id="PS00036"/>
    </source>
</evidence>
<dbReference type="CDD" id="cd14688">
    <property type="entry name" value="bZIP_YAP"/>
    <property type="match status" value="1"/>
</dbReference>
<feature type="compositionally biased region" description="Polar residues" evidence="3">
    <location>
        <begin position="37"/>
        <end position="58"/>
    </location>
</feature>
<dbReference type="AlphaFoldDB" id="M5BLY4"/>
<dbReference type="PANTHER" id="PTHR40621">
    <property type="entry name" value="TRANSCRIPTION FACTOR KAPC-RELATED"/>
    <property type="match status" value="1"/>
</dbReference>
<reference evidence="5 6" key="1">
    <citation type="journal article" date="2013" name="J. Biotechnol.">
        <title>Establishment and interpretation of the genome sequence of the phytopathogenic fungus Rhizoctonia solani AG1-IB isolate 7/3/14.</title>
        <authorList>
            <person name="Wibberg D.W."/>
            <person name="Jelonek L.J."/>
            <person name="Rupp O.R."/>
            <person name="Hennig M.H."/>
            <person name="Eikmeyer F.E."/>
            <person name="Goesmann A.G."/>
            <person name="Hartmann A.H."/>
            <person name="Borriss R.B."/>
            <person name="Grosch R.G."/>
            <person name="Puehler A.P."/>
            <person name="Schlueter A.S."/>
        </authorList>
    </citation>
    <scope>NUCLEOTIDE SEQUENCE [LARGE SCALE GENOMIC DNA]</scope>
    <source>
        <strain evidence="6">AG1-IB / isolate 7/3/14</strain>
    </source>
</reference>
<feature type="region of interest" description="Disordered" evidence="3">
    <location>
        <begin position="34"/>
        <end position="198"/>
    </location>
</feature>
<gene>
    <name evidence="5" type="ORF">BN14_01256</name>
</gene>
<evidence type="ECO:0000256" key="3">
    <source>
        <dbReference type="SAM" id="MobiDB-lite"/>
    </source>
</evidence>
<dbReference type="InterPro" id="IPR050936">
    <property type="entry name" value="AP-1-like"/>
</dbReference>
<dbReference type="Gene3D" id="1.20.5.170">
    <property type="match status" value="1"/>
</dbReference>
<feature type="compositionally biased region" description="Basic and acidic residues" evidence="3">
    <location>
        <begin position="102"/>
        <end position="112"/>
    </location>
</feature>
<dbReference type="PANTHER" id="PTHR40621:SF6">
    <property type="entry name" value="AP-1-LIKE TRANSCRIPTION FACTOR YAP1-RELATED"/>
    <property type="match status" value="1"/>
</dbReference>
<dbReference type="EMBL" id="CAOJ01001652">
    <property type="protein sequence ID" value="CCO27220.1"/>
    <property type="molecule type" value="Genomic_DNA"/>
</dbReference>
<dbReference type="HOGENOM" id="CLU_1248002_0_0_1"/>
<evidence type="ECO:0000256" key="2">
    <source>
        <dbReference type="ARBA" id="ARBA00023242"/>
    </source>
</evidence>
<evidence type="ECO:0000313" key="6">
    <source>
        <dbReference type="Proteomes" id="UP000012065"/>
    </source>
</evidence>
<evidence type="ECO:0000313" key="5">
    <source>
        <dbReference type="EMBL" id="CCO27220.1"/>
    </source>
</evidence>
<dbReference type="InterPro" id="IPR004827">
    <property type="entry name" value="bZIP"/>
</dbReference>
<feature type="domain" description="BZIP" evidence="4">
    <location>
        <begin position="163"/>
        <end position="178"/>
    </location>
</feature>
<name>M5BLY4_THACB</name>
<protein>
    <recommendedName>
        <fullName evidence="4">BZIP domain-containing protein</fullName>
    </recommendedName>
</protein>
<proteinExistence type="predicted"/>
<dbReference type="GO" id="GO:0001228">
    <property type="term" value="F:DNA-binding transcription activator activity, RNA polymerase II-specific"/>
    <property type="evidence" value="ECO:0007669"/>
    <property type="project" value="TreeGrafter"/>
</dbReference>
<feature type="compositionally biased region" description="Basic and acidic residues" evidence="3">
    <location>
        <begin position="157"/>
        <end position="191"/>
    </location>
</feature>
<comment type="caution">
    <text evidence="5">The sequence shown here is derived from an EMBL/GenBank/DDBJ whole genome shotgun (WGS) entry which is preliminary data.</text>
</comment>
<dbReference type="PROSITE" id="PS00036">
    <property type="entry name" value="BZIP_BASIC"/>
    <property type="match status" value="1"/>
</dbReference>
<organism evidence="5 6">
    <name type="scientific">Thanatephorus cucumeris (strain AG1-IB / isolate 7/3/14)</name>
    <name type="common">Lettuce bottom rot fungus</name>
    <name type="synonym">Rhizoctonia solani</name>
    <dbReference type="NCBI Taxonomy" id="1108050"/>
    <lineage>
        <taxon>Eukaryota</taxon>
        <taxon>Fungi</taxon>
        <taxon>Dikarya</taxon>
        <taxon>Basidiomycota</taxon>
        <taxon>Agaricomycotina</taxon>
        <taxon>Agaricomycetes</taxon>
        <taxon>Cantharellales</taxon>
        <taxon>Ceratobasidiaceae</taxon>
        <taxon>Rhizoctonia</taxon>
        <taxon>Rhizoctonia solani AG-1</taxon>
    </lineage>
</organism>
<feature type="compositionally biased region" description="Polar residues" evidence="3">
    <location>
        <begin position="77"/>
        <end position="101"/>
    </location>
</feature>
<dbReference type="Proteomes" id="UP000012065">
    <property type="component" value="Unassembled WGS sequence"/>
</dbReference>
<evidence type="ECO:0000256" key="1">
    <source>
        <dbReference type="ARBA" id="ARBA00004123"/>
    </source>
</evidence>
<dbReference type="GO" id="GO:0000976">
    <property type="term" value="F:transcription cis-regulatory region binding"/>
    <property type="evidence" value="ECO:0007669"/>
    <property type="project" value="InterPro"/>
</dbReference>
<dbReference type="InterPro" id="IPR046347">
    <property type="entry name" value="bZIP_sf"/>
</dbReference>
<dbReference type="SUPFAM" id="SSF57959">
    <property type="entry name" value="Leucine zipper domain"/>
    <property type="match status" value="1"/>
</dbReference>
<comment type="subcellular location">
    <subcellularLocation>
        <location evidence="1">Nucleus</location>
    </subcellularLocation>
</comment>
<keyword evidence="2" id="KW-0539">Nucleus</keyword>
<dbReference type="GO" id="GO:0090575">
    <property type="term" value="C:RNA polymerase II transcription regulator complex"/>
    <property type="evidence" value="ECO:0007669"/>
    <property type="project" value="TreeGrafter"/>
</dbReference>